<reference evidence="1" key="2">
    <citation type="submission" date="2020-11" db="EMBL/GenBank/DDBJ databases">
        <authorList>
            <person name="McCartney M.A."/>
            <person name="Auch B."/>
            <person name="Kono T."/>
            <person name="Mallez S."/>
            <person name="Becker A."/>
            <person name="Gohl D.M."/>
            <person name="Silverstein K.A.T."/>
            <person name="Koren S."/>
            <person name="Bechman K.B."/>
            <person name="Herman A."/>
            <person name="Abrahante J.E."/>
            <person name="Garbe J."/>
        </authorList>
    </citation>
    <scope>NUCLEOTIDE SEQUENCE</scope>
    <source>
        <strain evidence="1">Duluth1</strain>
        <tissue evidence="1">Whole animal</tissue>
    </source>
</reference>
<dbReference type="AlphaFoldDB" id="A0A9D4E1Q1"/>
<gene>
    <name evidence="1" type="ORF">DPMN_171732</name>
</gene>
<sequence length="116" mass="13323">MQEFLAAYHIARNTNLIGDSISIYLNRHPEAYLDISRLFIFLYGLDVSCAERISSMTDERDASNTTTGTSRYSSHAIFNRTILEGYREANANGHSYISLKQSHFYFDKNNQHHLPS</sequence>
<name>A0A9D4E1Q1_DREPO</name>
<organism evidence="1 2">
    <name type="scientific">Dreissena polymorpha</name>
    <name type="common">Zebra mussel</name>
    <name type="synonym">Mytilus polymorpha</name>
    <dbReference type="NCBI Taxonomy" id="45954"/>
    <lineage>
        <taxon>Eukaryota</taxon>
        <taxon>Metazoa</taxon>
        <taxon>Spiralia</taxon>
        <taxon>Lophotrochozoa</taxon>
        <taxon>Mollusca</taxon>
        <taxon>Bivalvia</taxon>
        <taxon>Autobranchia</taxon>
        <taxon>Heteroconchia</taxon>
        <taxon>Euheterodonta</taxon>
        <taxon>Imparidentia</taxon>
        <taxon>Neoheterodontei</taxon>
        <taxon>Myida</taxon>
        <taxon>Dreissenoidea</taxon>
        <taxon>Dreissenidae</taxon>
        <taxon>Dreissena</taxon>
    </lineage>
</organism>
<protein>
    <submittedName>
        <fullName evidence="1">Uncharacterized protein</fullName>
    </submittedName>
</protein>
<keyword evidence="2" id="KW-1185">Reference proteome</keyword>
<evidence type="ECO:0000313" key="2">
    <source>
        <dbReference type="Proteomes" id="UP000828390"/>
    </source>
</evidence>
<evidence type="ECO:0000313" key="1">
    <source>
        <dbReference type="EMBL" id="KAH3770445.1"/>
    </source>
</evidence>
<comment type="caution">
    <text evidence="1">The sequence shown here is derived from an EMBL/GenBank/DDBJ whole genome shotgun (WGS) entry which is preliminary data.</text>
</comment>
<reference evidence="1" key="1">
    <citation type="journal article" date="2019" name="bioRxiv">
        <title>The Genome of the Zebra Mussel, Dreissena polymorpha: A Resource for Invasive Species Research.</title>
        <authorList>
            <person name="McCartney M.A."/>
            <person name="Auch B."/>
            <person name="Kono T."/>
            <person name="Mallez S."/>
            <person name="Zhang Y."/>
            <person name="Obille A."/>
            <person name="Becker A."/>
            <person name="Abrahante J.E."/>
            <person name="Garbe J."/>
            <person name="Badalamenti J.P."/>
            <person name="Herman A."/>
            <person name="Mangelson H."/>
            <person name="Liachko I."/>
            <person name="Sullivan S."/>
            <person name="Sone E.D."/>
            <person name="Koren S."/>
            <person name="Silverstein K.A.T."/>
            <person name="Beckman K.B."/>
            <person name="Gohl D.M."/>
        </authorList>
    </citation>
    <scope>NUCLEOTIDE SEQUENCE</scope>
    <source>
        <strain evidence="1">Duluth1</strain>
        <tissue evidence="1">Whole animal</tissue>
    </source>
</reference>
<dbReference type="Proteomes" id="UP000828390">
    <property type="component" value="Unassembled WGS sequence"/>
</dbReference>
<dbReference type="EMBL" id="JAIWYP010000009">
    <property type="protein sequence ID" value="KAH3770445.1"/>
    <property type="molecule type" value="Genomic_DNA"/>
</dbReference>
<accession>A0A9D4E1Q1</accession>
<proteinExistence type="predicted"/>